<dbReference type="Proteomes" id="UP000548582">
    <property type="component" value="Unassembled WGS sequence"/>
</dbReference>
<reference evidence="2 3" key="1">
    <citation type="submission" date="2020-03" db="EMBL/GenBank/DDBJ databases">
        <authorList>
            <person name="Sun Q."/>
        </authorList>
    </citation>
    <scope>NUCLEOTIDE SEQUENCE [LARGE SCALE GENOMIC DNA]</scope>
    <source>
        <strain evidence="2 3">JC162</strain>
    </source>
</reference>
<gene>
    <name evidence="2" type="ORF">GWK16_14140</name>
</gene>
<evidence type="ECO:0000313" key="2">
    <source>
        <dbReference type="EMBL" id="NMJ42388.1"/>
    </source>
</evidence>
<dbReference type="EMBL" id="JABBKX010000004">
    <property type="protein sequence ID" value="NMJ42388.1"/>
    <property type="molecule type" value="Genomic_DNA"/>
</dbReference>
<keyword evidence="1" id="KW-1133">Transmembrane helix</keyword>
<feature type="transmembrane region" description="Helical" evidence="1">
    <location>
        <begin position="55"/>
        <end position="81"/>
    </location>
</feature>
<proteinExistence type="predicted"/>
<sequence length="86" mass="9090">MILRTLAIVFLVASLLTALYAGPGRTVGDALAGSTMNTAEGLVARYMTPALWDMLIYPFLSLPVWAGWLVPAGIFLVAAALRPGRG</sequence>
<keyword evidence="3" id="KW-1185">Reference proteome</keyword>
<protein>
    <submittedName>
        <fullName evidence="2">Uncharacterized protein</fullName>
    </submittedName>
</protein>
<organism evidence="2 3">
    <name type="scientific">Neoroseomonas marina</name>
    <dbReference type="NCBI Taxonomy" id="1232220"/>
    <lineage>
        <taxon>Bacteria</taxon>
        <taxon>Pseudomonadati</taxon>
        <taxon>Pseudomonadota</taxon>
        <taxon>Alphaproteobacteria</taxon>
        <taxon>Acetobacterales</taxon>
        <taxon>Acetobacteraceae</taxon>
        <taxon>Neoroseomonas</taxon>
    </lineage>
</organism>
<accession>A0A848EG94</accession>
<evidence type="ECO:0000256" key="1">
    <source>
        <dbReference type="SAM" id="Phobius"/>
    </source>
</evidence>
<dbReference type="RefSeq" id="WP_170054617.1">
    <property type="nucleotide sequence ID" value="NZ_JABBKX010000004.1"/>
</dbReference>
<evidence type="ECO:0000313" key="3">
    <source>
        <dbReference type="Proteomes" id="UP000548582"/>
    </source>
</evidence>
<comment type="caution">
    <text evidence="2">The sequence shown here is derived from an EMBL/GenBank/DDBJ whole genome shotgun (WGS) entry which is preliminary data.</text>
</comment>
<name>A0A848EG94_9PROT</name>
<dbReference type="AlphaFoldDB" id="A0A848EG94"/>
<keyword evidence="1" id="KW-0812">Transmembrane</keyword>
<keyword evidence="1" id="KW-0472">Membrane</keyword>